<comment type="caution">
    <text evidence="4">The sequence shown here is derived from an EMBL/GenBank/DDBJ whole genome shotgun (WGS) entry which is preliminary data.</text>
</comment>
<dbReference type="PANTHER" id="PTHR16943:SF8">
    <property type="entry name" value="2-METHYLCITRATE DEHYDRATASE"/>
    <property type="match status" value="1"/>
</dbReference>
<keyword evidence="4" id="KW-0456">Lyase</keyword>
<dbReference type="SUPFAM" id="SSF103378">
    <property type="entry name" value="2-methylcitrate dehydratase PrpD"/>
    <property type="match status" value="1"/>
</dbReference>
<dbReference type="PANTHER" id="PTHR16943">
    <property type="entry name" value="2-METHYLCITRATE DEHYDRATASE-RELATED"/>
    <property type="match status" value="1"/>
</dbReference>
<dbReference type="InterPro" id="IPR036148">
    <property type="entry name" value="MmgE/PrpD_sf"/>
</dbReference>
<organism evidence="4 5">
    <name type="scientific">Silvibacterium bohemicum</name>
    <dbReference type="NCBI Taxonomy" id="1577686"/>
    <lineage>
        <taxon>Bacteria</taxon>
        <taxon>Pseudomonadati</taxon>
        <taxon>Acidobacteriota</taxon>
        <taxon>Terriglobia</taxon>
        <taxon>Terriglobales</taxon>
        <taxon>Acidobacteriaceae</taxon>
        <taxon>Silvibacterium</taxon>
    </lineage>
</organism>
<dbReference type="Pfam" id="PF03972">
    <property type="entry name" value="MmgE_PrpD_N"/>
    <property type="match status" value="1"/>
</dbReference>
<dbReference type="GO" id="GO:0047547">
    <property type="term" value="F:2-methylcitrate dehydratase activity"/>
    <property type="evidence" value="ECO:0007669"/>
    <property type="project" value="UniProtKB-EC"/>
</dbReference>
<sequence>MPTTVSDAKKKMTLAEQLAAFVVRVRYEDISADARQQLKIHTLDAIGCAIGALEAPPVKALHAQLDEFGGKPLSSLIGGGKSSPVLAAFYNSTLERYLDFMDSYIAKHETCHPADNVMSILAASEYAGKSGKDFLTALAVAYQVQCRLSDVAPVRPKGFDHTVQGAYGVAAGVAKVLGLDQAGVANAVAISGASYVALRVTRSGNLSNWKGLAYPNMAYGATSAAFLAKRGVTGPLEVFEGKGGLMDAITGKFELDWSKEDLEIVLKTNIKKYNAEFHAQTAMEAALELRSTQHVKASDIKTVSVDIFDVAYNIIGGGNDGNKQHVQTKEEADHSLPYMIAVALIDGEVTPAQYDPKRILKQDVQDLLQKVTIRPDKSMSDRFPVEMPCRIQVELNDGKKLTIEKHDYEGFYTHPMPWDTVVAKFNSLASSHASADQRAAIVNAVAHLDTQEAVSLSKVINVAFEEALAHA</sequence>
<evidence type="ECO:0000259" key="3">
    <source>
        <dbReference type="Pfam" id="PF19305"/>
    </source>
</evidence>
<dbReference type="InterPro" id="IPR045337">
    <property type="entry name" value="MmgE_PrpD_C"/>
</dbReference>
<name>A0A841K0V4_9BACT</name>
<dbReference type="Pfam" id="PF19305">
    <property type="entry name" value="MmgE_PrpD_C"/>
    <property type="match status" value="1"/>
</dbReference>
<comment type="similarity">
    <text evidence="1">Belongs to the PrpD family.</text>
</comment>
<protein>
    <submittedName>
        <fullName evidence="4">2-methylcitrate dehydratase</fullName>
        <ecNumber evidence="4">4.2.1.79</ecNumber>
    </submittedName>
</protein>
<dbReference type="InterPro" id="IPR005656">
    <property type="entry name" value="MmgE_PrpD"/>
</dbReference>
<dbReference type="EC" id="4.2.1.79" evidence="4"/>
<proteinExistence type="inferred from homology"/>
<reference evidence="4 5" key="1">
    <citation type="submission" date="2020-08" db="EMBL/GenBank/DDBJ databases">
        <title>Genomic Encyclopedia of Type Strains, Phase IV (KMG-IV): sequencing the most valuable type-strain genomes for metagenomic binning, comparative biology and taxonomic classification.</title>
        <authorList>
            <person name="Goeker M."/>
        </authorList>
    </citation>
    <scope>NUCLEOTIDE SEQUENCE [LARGE SCALE GENOMIC DNA]</scope>
    <source>
        <strain evidence="4 5">DSM 103733</strain>
    </source>
</reference>
<dbReference type="Proteomes" id="UP000538666">
    <property type="component" value="Unassembled WGS sequence"/>
</dbReference>
<evidence type="ECO:0000313" key="5">
    <source>
        <dbReference type="Proteomes" id="UP000538666"/>
    </source>
</evidence>
<dbReference type="InterPro" id="IPR042183">
    <property type="entry name" value="MmgE/PrpD_sf_1"/>
</dbReference>
<accession>A0A841K0V4</accession>
<dbReference type="AlphaFoldDB" id="A0A841K0V4"/>
<feature type="domain" description="MmgE/PrpD N-terminal" evidence="2">
    <location>
        <begin position="16"/>
        <end position="257"/>
    </location>
</feature>
<evidence type="ECO:0000313" key="4">
    <source>
        <dbReference type="EMBL" id="MBB6143874.1"/>
    </source>
</evidence>
<evidence type="ECO:0000256" key="1">
    <source>
        <dbReference type="ARBA" id="ARBA00006174"/>
    </source>
</evidence>
<dbReference type="InterPro" id="IPR045336">
    <property type="entry name" value="MmgE_PrpD_N"/>
</dbReference>
<evidence type="ECO:0000259" key="2">
    <source>
        <dbReference type="Pfam" id="PF03972"/>
    </source>
</evidence>
<gene>
    <name evidence="4" type="ORF">HNQ77_001823</name>
</gene>
<dbReference type="EMBL" id="JACHEK010000003">
    <property type="protein sequence ID" value="MBB6143874.1"/>
    <property type="molecule type" value="Genomic_DNA"/>
</dbReference>
<dbReference type="Gene3D" id="1.10.4100.10">
    <property type="entry name" value="2-methylcitrate dehydratase PrpD"/>
    <property type="match status" value="1"/>
</dbReference>
<dbReference type="RefSeq" id="WP_197081835.1">
    <property type="nucleotide sequence ID" value="NZ_JACHEK010000003.1"/>
</dbReference>
<dbReference type="InterPro" id="IPR042188">
    <property type="entry name" value="MmgE/PrpD_sf_2"/>
</dbReference>
<keyword evidence="5" id="KW-1185">Reference proteome</keyword>
<feature type="domain" description="MmgE/PrpD C-terminal" evidence="3">
    <location>
        <begin position="273"/>
        <end position="447"/>
    </location>
</feature>
<dbReference type="Gene3D" id="3.30.1330.120">
    <property type="entry name" value="2-methylcitrate dehydratase PrpD"/>
    <property type="match status" value="1"/>
</dbReference>